<keyword evidence="5 8" id="KW-0560">Oxidoreductase</keyword>
<keyword evidence="3 8" id="KW-0479">Metal-binding</keyword>
<keyword evidence="4 8" id="KW-0884">PQQ biosynthesis</keyword>
<feature type="binding site" evidence="8">
    <location>
        <position position="37"/>
    </location>
    <ligand>
        <name>[4Fe-4S] cluster</name>
        <dbReference type="ChEBI" id="CHEBI:49883"/>
        <note>4Fe-4S-S-AdoMet</note>
    </ligand>
</feature>
<dbReference type="InterPro" id="IPR050377">
    <property type="entry name" value="Radical_SAM_PqqE_MftC-like"/>
</dbReference>
<dbReference type="GO" id="GO:1904047">
    <property type="term" value="F:S-adenosyl-L-methionine binding"/>
    <property type="evidence" value="ECO:0007669"/>
    <property type="project" value="UniProtKB-UniRule"/>
</dbReference>
<dbReference type="PANTHER" id="PTHR11228">
    <property type="entry name" value="RADICAL SAM DOMAIN PROTEIN"/>
    <property type="match status" value="1"/>
</dbReference>
<dbReference type="PIRSF" id="PIRSF037420">
    <property type="entry name" value="PQQ_syn_pqqE"/>
    <property type="match status" value="1"/>
</dbReference>
<dbReference type="Pfam" id="PF04055">
    <property type="entry name" value="Radical_SAM"/>
    <property type="match status" value="1"/>
</dbReference>
<dbReference type="SUPFAM" id="SSF102114">
    <property type="entry name" value="Radical SAM enzymes"/>
    <property type="match status" value="1"/>
</dbReference>
<evidence type="ECO:0000313" key="11">
    <source>
        <dbReference type="EMBL" id="MDF1585475.1"/>
    </source>
</evidence>
<dbReference type="SFLD" id="SFLDS00029">
    <property type="entry name" value="Radical_SAM"/>
    <property type="match status" value="1"/>
</dbReference>
<dbReference type="Proteomes" id="UP001301140">
    <property type="component" value="Unassembled WGS sequence"/>
</dbReference>
<evidence type="ECO:0000256" key="7">
    <source>
        <dbReference type="ARBA" id="ARBA00023014"/>
    </source>
</evidence>
<dbReference type="SFLD" id="SFLDG01386">
    <property type="entry name" value="main_SPASM_domain-containing"/>
    <property type="match status" value="1"/>
</dbReference>
<dbReference type="InterPro" id="IPR011843">
    <property type="entry name" value="PQQ_synth_PqqE_bac"/>
</dbReference>
<dbReference type="PANTHER" id="PTHR11228:SF7">
    <property type="entry name" value="PQQA PEPTIDE CYCLASE"/>
    <property type="match status" value="1"/>
</dbReference>
<comment type="pathway">
    <text evidence="8">Cofactor biosynthesis; pyrroloquinoline quinone biosynthesis.</text>
</comment>
<proteinExistence type="inferred from homology"/>
<evidence type="ECO:0000256" key="1">
    <source>
        <dbReference type="ARBA" id="ARBA00022485"/>
    </source>
</evidence>
<keyword evidence="6 8" id="KW-0408">Iron</keyword>
<feature type="compositionally biased region" description="Basic and acidic residues" evidence="9">
    <location>
        <begin position="1"/>
        <end position="14"/>
    </location>
</feature>
<dbReference type="SMART" id="SM00729">
    <property type="entry name" value="Elp3"/>
    <property type="match status" value="1"/>
</dbReference>
<feature type="binding site" evidence="8">
    <location>
        <position position="33"/>
    </location>
    <ligand>
        <name>[4Fe-4S] cluster</name>
        <dbReference type="ChEBI" id="CHEBI:49883"/>
        <note>4Fe-4S-S-AdoMet</note>
    </ligand>
</feature>
<dbReference type="EC" id="1.21.98.4" evidence="8"/>
<evidence type="ECO:0000259" key="10">
    <source>
        <dbReference type="PROSITE" id="PS51918"/>
    </source>
</evidence>
<dbReference type="InterPro" id="IPR007197">
    <property type="entry name" value="rSAM"/>
</dbReference>
<dbReference type="InterPro" id="IPR013785">
    <property type="entry name" value="Aldolase_TIM"/>
</dbReference>
<dbReference type="HAMAP" id="MF_00660">
    <property type="entry name" value="PqqE"/>
    <property type="match status" value="1"/>
</dbReference>
<protein>
    <recommendedName>
        <fullName evidence="8">PqqA peptide cyclase</fullName>
        <ecNumber evidence="8">1.21.98.4</ecNumber>
    </recommendedName>
    <alternativeName>
        <fullName evidence="8">Coenzyme PQQ synthesis protein E</fullName>
    </alternativeName>
</protein>
<keyword evidence="12" id="KW-1185">Reference proteome</keyword>
<comment type="caution">
    <text evidence="11">The sequence shown here is derived from an EMBL/GenBank/DDBJ whole genome shotgun (WGS) entry which is preliminary data.</text>
</comment>
<evidence type="ECO:0000256" key="2">
    <source>
        <dbReference type="ARBA" id="ARBA00022691"/>
    </source>
</evidence>
<comment type="subunit">
    <text evidence="8">Interacts with PqqD. The interaction is necessary for activity of PqqE.</text>
</comment>
<dbReference type="CDD" id="cd21119">
    <property type="entry name" value="SPASM_PqqE"/>
    <property type="match status" value="1"/>
</dbReference>
<dbReference type="Pfam" id="PF13186">
    <property type="entry name" value="SPASM"/>
    <property type="match status" value="1"/>
</dbReference>
<keyword evidence="2 8" id="KW-0949">S-adenosyl-L-methionine</keyword>
<feature type="region of interest" description="Disordered" evidence="9">
    <location>
        <begin position="1"/>
        <end position="22"/>
    </location>
</feature>
<comment type="function">
    <text evidence="8">Catalyzes the cross-linking of a glutamate residue and a tyrosine residue in the PqqA protein as part of the biosynthesis of pyrroloquinoline quinone (PQQ).</text>
</comment>
<comment type="catalytic activity">
    <reaction evidence="8">
        <text>[PQQ precursor protein] + S-adenosyl-L-methionine = E-Y cross-linked-[PQQ precursor protein] + 5'-deoxyadenosine + L-methionine + H(+)</text>
        <dbReference type="Rhea" id="RHEA:56836"/>
        <dbReference type="Rhea" id="RHEA-COMP:14800"/>
        <dbReference type="Rhea" id="RHEA-COMP:14801"/>
        <dbReference type="ChEBI" id="CHEBI:15378"/>
        <dbReference type="ChEBI" id="CHEBI:17319"/>
        <dbReference type="ChEBI" id="CHEBI:57844"/>
        <dbReference type="ChEBI" id="CHEBI:59789"/>
        <dbReference type="ChEBI" id="CHEBI:141026"/>
        <dbReference type="ChEBI" id="CHEBI:141027"/>
        <dbReference type="EC" id="1.21.98.4"/>
    </reaction>
</comment>
<evidence type="ECO:0000313" key="12">
    <source>
        <dbReference type="Proteomes" id="UP001301140"/>
    </source>
</evidence>
<dbReference type="NCBIfam" id="TIGR04085">
    <property type="entry name" value="rSAM_more_4Fe4S"/>
    <property type="match status" value="1"/>
</dbReference>
<feature type="binding site" evidence="8">
    <location>
        <position position="40"/>
    </location>
    <ligand>
        <name>[4Fe-4S] cluster</name>
        <dbReference type="ChEBI" id="CHEBI:49883"/>
        <note>4Fe-4S-S-AdoMet</note>
    </ligand>
</feature>
<dbReference type="InterPro" id="IPR058240">
    <property type="entry name" value="rSAM_sf"/>
</dbReference>
<accession>A0AAP3UY60</accession>
<sequence>MTDTSERRQDDAKSRSPWTEPPMGLLAELTHRCPLQCPYCSNPLELERRADELATADWLRVFEEAGELGVLQLHLSGGEPMLRPDLPELVRGARAAGLYVNLITSGVSLDEARALALREAGLDHVQLSFQGAQPELADRIGGFPGGHARKLAAARAVGRAGRALTVNAVVHRQNLDQLEGMIELALETGAQRLEVAHVQYYGWALRNRAALMPSRAQMEAATATVHQAQAALAGRLVIDYVTPDYWARRPKPCMGGWGRNVLNVTPSGRVMPCHAAAAIPGLRFESVQERGLRWIWEESPAFQRFRGTDWLPEPCRSCERREIDFGGCRCQAMLLTGDPAATDPACELSPHHALLRELAEGEATGEPPAFAYRKFKSREPADA</sequence>
<feature type="domain" description="Radical SAM core" evidence="10">
    <location>
        <begin position="19"/>
        <end position="235"/>
    </location>
</feature>
<dbReference type="SFLD" id="SFLDG01067">
    <property type="entry name" value="SPASM/twitch_domain_containing"/>
    <property type="match status" value="1"/>
</dbReference>
<dbReference type="GO" id="GO:0051539">
    <property type="term" value="F:4 iron, 4 sulfur cluster binding"/>
    <property type="evidence" value="ECO:0007669"/>
    <property type="project" value="UniProtKB-KW"/>
</dbReference>
<dbReference type="InterPro" id="IPR023885">
    <property type="entry name" value="4Fe4S-binding_SPASM_dom"/>
</dbReference>
<comment type="similarity">
    <text evidence="8">Belongs to the radical SAM superfamily. PqqE family.</text>
</comment>
<comment type="cofactor">
    <cofactor evidence="8">
        <name>[4Fe-4S] cluster</name>
        <dbReference type="ChEBI" id="CHEBI:49883"/>
    </cofactor>
    <text evidence="8">Binds 1 [4Fe-4S] cluster. The cluster is coordinated with 3 cysteines and an exchangeable S-adenosyl-L-methionine.</text>
</comment>
<dbReference type="PROSITE" id="PS01305">
    <property type="entry name" value="MOAA_NIFB_PQQE"/>
    <property type="match status" value="1"/>
</dbReference>
<gene>
    <name evidence="8 11" type="primary">pqqE</name>
    <name evidence="11" type="ORF">PZ740_03635</name>
</gene>
<evidence type="ECO:0000256" key="6">
    <source>
        <dbReference type="ARBA" id="ARBA00023004"/>
    </source>
</evidence>
<dbReference type="GO" id="GO:0009975">
    <property type="term" value="F:cyclase activity"/>
    <property type="evidence" value="ECO:0007669"/>
    <property type="project" value="UniProtKB-UniRule"/>
</dbReference>
<organism evidence="11 12">
    <name type="scientific">Marinimicrococcus flavescens</name>
    <dbReference type="NCBI Taxonomy" id="3031815"/>
    <lineage>
        <taxon>Bacteria</taxon>
        <taxon>Pseudomonadati</taxon>
        <taxon>Pseudomonadota</taxon>
        <taxon>Alphaproteobacteria</taxon>
        <taxon>Geminicoccales</taxon>
        <taxon>Geminicoccaceae</taxon>
        <taxon>Marinimicrococcus</taxon>
    </lineage>
</organism>
<dbReference type="GO" id="GO:0005506">
    <property type="term" value="F:iron ion binding"/>
    <property type="evidence" value="ECO:0007669"/>
    <property type="project" value="UniProtKB-UniRule"/>
</dbReference>
<dbReference type="Gene3D" id="3.20.20.70">
    <property type="entry name" value="Aldolase class I"/>
    <property type="match status" value="1"/>
</dbReference>
<dbReference type="GO" id="GO:0018189">
    <property type="term" value="P:pyrroloquinoline quinone biosynthetic process"/>
    <property type="evidence" value="ECO:0007669"/>
    <property type="project" value="UniProtKB-UniRule"/>
</dbReference>
<keyword evidence="7 8" id="KW-0411">Iron-sulfur</keyword>
<dbReference type="InterPro" id="IPR006638">
    <property type="entry name" value="Elp3/MiaA/NifB-like_rSAM"/>
</dbReference>
<dbReference type="PROSITE" id="PS51918">
    <property type="entry name" value="RADICAL_SAM"/>
    <property type="match status" value="1"/>
</dbReference>
<dbReference type="CDD" id="cd01335">
    <property type="entry name" value="Radical_SAM"/>
    <property type="match status" value="1"/>
</dbReference>
<evidence type="ECO:0000256" key="9">
    <source>
        <dbReference type="SAM" id="MobiDB-lite"/>
    </source>
</evidence>
<dbReference type="NCBIfam" id="TIGR02109">
    <property type="entry name" value="PQQ_syn_pqqE"/>
    <property type="match status" value="1"/>
</dbReference>
<reference evidence="11 12" key="1">
    <citation type="submission" date="2023-03" db="EMBL/GenBank/DDBJ databases">
        <title>YIM 152171 draft genome.</title>
        <authorList>
            <person name="Yang Z."/>
        </authorList>
    </citation>
    <scope>NUCLEOTIDE SEQUENCE [LARGE SCALE GENOMIC DNA]</scope>
    <source>
        <strain evidence="11 12">YIM 152171</strain>
    </source>
</reference>
<dbReference type="SFLD" id="SFLDF00280">
    <property type="entry name" value="coenzyme_PQQ_synthesis_protein"/>
    <property type="match status" value="1"/>
</dbReference>
<dbReference type="GO" id="GO:0032324">
    <property type="term" value="P:molybdopterin cofactor biosynthetic process"/>
    <property type="evidence" value="ECO:0007669"/>
    <property type="project" value="UniProtKB-ARBA"/>
</dbReference>
<evidence type="ECO:0000256" key="3">
    <source>
        <dbReference type="ARBA" id="ARBA00022723"/>
    </source>
</evidence>
<dbReference type="InterPro" id="IPR017200">
    <property type="entry name" value="PqqE-like"/>
</dbReference>
<evidence type="ECO:0000256" key="8">
    <source>
        <dbReference type="HAMAP-Rule" id="MF_00660"/>
    </source>
</evidence>
<dbReference type="EMBL" id="JARGEQ010000024">
    <property type="protein sequence ID" value="MDF1585475.1"/>
    <property type="molecule type" value="Genomic_DNA"/>
</dbReference>
<dbReference type="AlphaFoldDB" id="A0AAP3UY60"/>
<evidence type="ECO:0000256" key="4">
    <source>
        <dbReference type="ARBA" id="ARBA00022905"/>
    </source>
</evidence>
<name>A0AAP3UY60_9PROT</name>
<keyword evidence="1 8" id="KW-0004">4Fe-4S</keyword>
<evidence type="ECO:0000256" key="5">
    <source>
        <dbReference type="ARBA" id="ARBA00023002"/>
    </source>
</evidence>
<dbReference type="InterPro" id="IPR000385">
    <property type="entry name" value="MoaA_NifB_PqqE_Fe-S-bd_CS"/>
</dbReference>
<dbReference type="GO" id="GO:0016491">
    <property type="term" value="F:oxidoreductase activity"/>
    <property type="evidence" value="ECO:0007669"/>
    <property type="project" value="UniProtKB-KW"/>
</dbReference>